<reference evidence="3" key="1">
    <citation type="journal article" date="2020" name="Microb. Genom.">
        <title>Genetic diversity of clinical and environmental Mucorales isolates obtained from an investigation of mucormycosis cases among solid organ transplant recipients.</title>
        <authorList>
            <person name="Nguyen M.H."/>
            <person name="Kaul D."/>
            <person name="Muto C."/>
            <person name="Cheng S.J."/>
            <person name="Richter R.A."/>
            <person name="Bruno V.M."/>
            <person name="Liu G."/>
            <person name="Beyhan S."/>
            <person name="Sundermann A.J."/>
            <person name="Mounaud S."/>
            <person name="Pasculle A.W."/>
            <person name="Nierman W.C."/>
            <person name="Driscoll E."/>
            <person name="Cumbie R."/>
            <person name="Clancy C.J."/>
            <person name="Dupont C.L."/>
        </authorList>
    </citation>
    <scope>NUCLEOTIDE SEQUENCE</scope>
    <source>
        <strain evidence="3">GL11</strain>
    </source>
</reference>
<organism evidence="3 4">
    <name type="scientific">Rhizopus oryzae</name>
    <name type="common">Mucormycosis agent</name>
    <name type="synonym">Rhizopus arrhizus var. delemar</name>
    <dbReference type="NCBI Taxonomy" id="64495"/>
    <lineage>
        <taxon>Eukaryota</taxon>
        <taxon>Fungi</taxon>
        <taxon>Fungi incertae sedis</taxon>
        <taxon>Mucoromycota</taxon>
        <taxon>Mucoromycotina</taxon>
        <taxon>Mucoromycetes</taxon>
        <taxon>Mucorales</taxon>
        <taxon>Mucorineae</taxon>
        <taxon>Rhizopodaceae</taxon>
        <taxon>Rhizopus</taxon>
    </lineage>
</organism>
<feature type="compositionally biased region" description="Basic and acidic residues" evidence="1">
    <location>
        <begin position="161"/>
        <end position="171"/>
    </location>
</feature>
<dbReference type="EMBL" id="JAANQT010005558">
    <property type="protein sequence ID" value="KAG1294188.1"/>
    <property type="molecule type" value="Genomic_DNA"/>
</dbReference>
<dbReference type="PANTHER" id="PTHR33223:SF6">
    <property type="entry name" value="CCHC-TYPE DOMAIN-CONTAINING PROTEIN"/>
    <property type="match status" value="1"/>
</dbReference>
<comment type="caution">
    <text evidence="3">The sequence shown here is derived from an EMBL/GenBank/DDBJ whole genome shotgun (WGS) entry which is preliminary data.</text>
</comment>
<feature type="region of interest" description="Disordered" evidence="1">
    <location>
        <begin position="161"/>
        <end position="195"/>
    </location>
</feature>
<evidence type="ECO:0000256" key="1">
    <source>
        <dbReference type="SAM" id="MobiDB-lite"/>
    </source>
</evidence>
<dbReference type="Pfam" id="PF03732">
    <property type="entry name" value="Retrotrans_gag"/>
    <property type="match status" value="1"/>
</dbReference>
<dbReference type="InterPro" id="IPR005162">
    <property type="entry name" value="Retrotrans_gag_dom"/>
</dbReference>
<gene>
    <name evidence="3" type="ORF">G6F64_013462</name>
</gene>
<keyword evidence="4" id="KW-1185">Reference proteome</keyword>
<feature type="domain" description="Retrotransposon gag" evidence="2">
    <location>
        <begin position="59"/>
        <end position="142"/>
    </location>
</feature>
<evidence type="ECO:0000313" key="4">
    <source>
        <dbReference type="Proteomes" id="UP000716291"/>
    </source>
</evidence>
<dbReference type="AlphaFoldDB" id="A0A9P6WV88"/>
<feature type="compositionally biased region" description="Acidic residues" evidence="1">
    <location>
        <begin position="172"/>
        <end position="187"/>
    </location>
</feature>
<sequence>MNNLINGFRIPTYEKGQDPKEWLDMYETGVKVAKIPEAGKLTMIPGFFSSSTARRWFFNQEFTDWATFQEEFMDRFSARKGSPKKILKKLLDIKRQPEESIRMYIDRFDALKAAHLRETKKNPNCTTLTSSDLKDAFINGLQPRFLKEAILQANPGTLKDAKRLAKAKEDNESSDEEESQSSDEEDFPTEKIRQWHKLVPKPKAITLTSKTL</sequence>
<dbReference type="Proteomes" id="UP000716291">
    <property type="component" value="Unassembled WGS sequence"/>
</dbReference>
<evidence type="ECO:0000259" key="2">
    <source>
        <dbReference type="Pfam" id="PF03732"/>
    </source>
</evidence>
<dbReference type="PANTHER" id="PTHR33223">
    <property type="entry name" value="CCHC-TYPE DOMAIN-CONTAINING PROTEIN"/>
    <property type="match status" value="1"/>
</dbReference>
<protein>
    <recommendedName>
        <fullName evidence="2">Retrotransposon gag domain-containing protein</fullName>
    </recommendedName>
</protein>
<name>A0A9P6WV88_RHIOR</name>
<accession>A0A9P6WV88</accession>
<evidence type="ECO:0000313" key="3">
    <source>
        <dbReference type="EMBL" id="KAG1294188.1"/>
    </source>
</evidence>
<proteinExistence type="predicted"/>